<feature type="chain" id="PRO_5007749331" description="Transmembrane 9 superfamily member" evidence="9">
    <location>
        <begin position="22"/>
        <end position="701"/>
    </location>
</feature>
<dbReference type="GO" id="GO:0072657">
    <property type="term" value="P:protein localization to membrane"/>
    <property type="evidence" value="ECO:0007669"/>
    <property type="project" value="TreeGrafter"/>
</dbReference>
<organism evidence="11 12">
    <name type="scientific">Ascosphaera apis ARSEF 7405</name>
    <dbReference type="NCBI Taxonomy" id="392613"/>
    <lineage>
        <taxon>Eukaryota</taxon>
        <taxon>Fungi</taxon>
        <taxon>Dikarya</taxon>
        <taxon>Ascomycota</taxon>
        <taxon>Pezizomycotina</taxon>
        <taxon>Eurotiomycetes</taxon>
        <taxon>Eurotiomycetidae</taxon>
        <taxon>Onygenales</taxon>
        <taxon>Ascosphaeraceae</taxon>
        <taxon>Ascosphaera</taxon>
    </lineage>
</organism>
<keyword evidence="12" id="KW-1185">Reference proteome</keyword>
<feature type="region of interest" description="Disordered" evidence="10">
    <location>
        <begin position="341"/>
        <end position="366"/>
    </location>
</feature>
<protein>
    <recommendedName>
        <fullName evidence="9">Transmembrane 9 superfamily member</fullName>
    </recommendedName>
</protein>
<feature type="transmembrane region" description="Helical" evidence="9">
    <location>
        <begin position="392"/>
        <end position="413"/>
    </location>
</feature>
<keyword evidence="4 9" id="KW-0812">Transmembrane</keyword>
<sequence>MWPSISSTTLALLSFAASSCAFYVPGYSVKSYADKESILLFANKIFSDHTHLQYAYYELPFVCPPKGLRLGNSPFTSGTSMSLNLGEVLRGDRIKVSDFDISMGQDIHCAPLCTHEIDRKTLRRTTQLIADGYMAEMILDNLPGATAFVTIDRKKKYYSAGFKLGYQDPTDKDPSGLMKTFLYNHYTFIIRWRKAPGNAGRDGKKVIVAFEIYTKSLEAGHRGEDGCPIKGAASRMKPFELAIPLNISDEIRNHDGVSFIPRDDNVDDGAKLAIPYTYSVYFREDESIEWSRRWDMYFREKTKSNSGRLLTILKSLAVAVSVASGVLYIWRRALKQGALNADSPRAGRSPRSRSPTTGVSDLSYDMPAAGDDSPRWRYLVGDVFRAPERIGLLPPLVGSGIQFLFMFFGLNLLNVFGVVKPSNRGGFVSVGTGLFVFAGLLSGYFSGRLYRNFEGLSWRKNALITSILFPGLTFSFFFVLNLYVWTQASSTAIPFGTLVALICLWLLIQLPLVYIGSYIGYQYVTPYNHPTRTSLIPREIPSPRWYQRSKPLIILSGSLPFYIARMELYVVFRCLVQDKSGYYDVFGYLSFIAIILMFTIAGVTIIMTYVQLSAEDHRWWWRSFYTGASSAAWICAYCVWYYVKRAKIHGFASSLLFFGYSFLACVVYGLLSGTVGFLAAYAFVRHIYRSVDGGRGLKMDA</sequence>
<evidence type="ECO:0000256" key="3">
    <source>
        <dbReference type="ARBA" id="ARBA00005227"/>
    </source>
</evidence>
<name>A0A167VHB2_9EURO</name>
<feature type="transmembrane region" description="Helical" evidence="9">
    <location>
        <begin position="309"/>
        <end position="330"/>
    </location>
</feature>
<dbReference type="GO" id="GO:0005794">
    <property type="term" value="C:Golgi apparatus"/>
    <property type="evidence" value="ECO:0007669"/>
    <property type="project" value="UniProtKB-SubCell"/>
</dbReference>
<evidence type="ECO:0000256" key="1">
    <source>
        <dbReference type="ARBA" id="ARBA00004141"/>
    </source>
</evidence>
<dbReference type="EMBL" id="AZGZ01000033">
    <property type="protein sequence ID" value="KZZ87526.1"/>
    <property type="molecule type" value="Genomic_DNA"/>
</dbReference>
<keyword evidence="6 9" id="KW-1133">Transmembrane helix</keyword>
<evidence type="ECO:0000256" key="10">
    <source>
        <dbReference type="SAM" id="MobiDB-lite"/>
    </source>
</evidence>
<evidence type="ECO:0000256" key="5">
    <source>
        <dbReference type="ARBA" id="ARBA00022729"/>
    </source>
</evidence>
<feature type="transmembrane region" description="Helical" evidence="9">
    <location>
        <begin position="655"/>
        <end position="684"/>
    </location>
</feature>
<accession>A0A167VHB2</accession>
<proteinExistence type="inferred from homology"/>
<reference evidence="11 12" key="1">
    <citation type="journal article" date="2016" name="Genome Biol. Evol.">
        <title>Divergent and convergent evolution of fungal pathogenicity.</title>
        <authorList>
            <person name="Shang Y."/>
            <person name="Xiao G."/>
            <person name="Zheng P."/>
            <person name="Cen K."/>
            <person name="Zhan S."/>
            <person name="Wang C."/>
        </authorList>
    </citation>
    <scope>NUCLEOTIDE SEQUENCE [LARGE SCALE GENOMIC DNA]</scope>
    <source>
        <strain evidence="11 12">ARSEF 7405</strain>
    </source>
</reference>
<evidence type="ECO:0000256" key="2">
    <source>
        <dbReference type="ARBA" id="ARBA00004555"/>
    </source>
</evidence>
<evidence type="ECO:0000256" key="7">
    <source>
        <dbReference type="ARBA" id="ARBA00023034"/>
    </source>
</evidence>
<feature type="transmembrane region" description="Helical" evidence="9">
    <location>
        <begin position="492"/>
        <end position="515"/>
    </location>
</feature>
<dbReference type="Pfam" id="PF02990">
    <property type="entry name" value="EMP70"/>
    <property type="match status" value="1"/>
</dbReference>
<dbReference type="PANTHER" id="PTHR10766:SF55">
    <property type="entry name" value="TRANSMEMBRANE 9 SUPERFAMILY MEMBER 4"/>
    <property type="match status" value="1"/>
</dbReference>
<evidence type="ECO:0000313" key="12">
    <source>
        <dbReference type="Proteomes" id="UP000242877"/>
    </source>
</evidence>
<keyword evidence="7" id="KW-0333">Golgi apparatus</keyword>
<dbReference type="AlphaFoldDB" id="A0A167VHB2"/>
<feature type="transmembrane region" description="Helical" evidence="9">
    <location>
        <begin position="425"/>
        <end position="450"/>
    </location>
</feature>
<gene>
    <name evidence="11" type="ORF">AAP_05609</name>
</gene>
<feature type="signal peptide" evidence="9">
    <location>
        <begin position="1"/>
        <end position="21"/>
    </location>
</feature>
<feature type="transmembrane region" description="Helical" evidence="9">
    <location>
        <begin position="462"/>
        <end position="486"/>
    </location>
</feature>
<evidence type="ECO:0000256" key="6">
    <source>
        <dbReference type="ARBA" id="ARBA00022989"/>
    </source>
</evidence>
<dbReference type="GO" id="GO:0016020">
    <property type="term" value="C:membrane"/>
    <property type="evidence" value="ECO:0007669"/>
    <property type="project" value="UniProtKB-SubCell"/>
</dbReference>
<dbReference type="VEuPathDB" id="FungiDB:AAP_05609"/>
<dbReference type="Proteomes" id="UP000242877">
    <property type="component" value="Unassembled WGS sequence"/>
</dbReference>
<feature type="transmembrane region" description="Helical" evidence="9">
    <location>
        <begin position="588"/>
        <end position="612"/>
    </location>
</feature>
<feature type="transmembrane region" description="Helical" evidence="9">
    <location>
        <begin position="624"/>
        <end position="643"/>
    </location>
</feature>
<evidence type="ECO:0000256" key="9">
    <source>
        <dbReference type="RuleBase" id="RU363079"/>
    </source>
</evidence>
<evidence type="ECO:0000313" key="11">
    <source>
        <dbReference type="EMBL" id="KZZ87526.1"/>
    </source>
</evidence>
<dbReference type="OrthoDB" id="1666796at2759"/>
<keyword evidence="8 9" id="KW-0472">Membrane</keyword>
<comment type="similarity">
    <text evidence="3 9">Belongs to the nonaspanin (TM9SF) (TC 9.A.2) family.</text>
</comment>
<comment type="caution">
    <text evidence="11">The sequence shown here is derived from an EMBL/GenBank/DDBJ whole genome shotgun (WGS) entry which is preliminary data.</text>
</comment>
<dbReference type="InterPro" id="IPR004240">
    <property type="entry name" value="EMP70"/>
</dbReference>
<evidence type="ECO:0000256" key="4">
    <source>
        <dbReference type="ARBA" id="ARBA00022692"/>
    </source>
</evidence>
<feature type="transmembrane region" description="Helical" evidence="9">
    <location>
        <begin position="552"/>
        <end position="572"/>
    </location>
</feature>
<comment type="subcellular location">
    <subcellularLocation>
        <location evidence="2">Golgi apparatus</location>
    </subcellularLocation>
    <subcellularLocation>
        <location evidence="1">Membrane</location>
        <topology evidence="1">Multi-pass membrane protein</topology>
    </subcellularLocation>
</comment>
<dbReference type="PANTHER" id="PTHR10766">
    <property type="entry name" value="TRANSMEMBRANE 9 SUPERFAMILY PROTEIN"/>
    <property type="match status" value="1"/>
</dbReference>
<evidence type="ECO:0000256" key="8">
    <source>
        <dbReference type="ARBA" id="ARBA00023136"/>
    </source>
</evidence>
<feature type="compositionally biased region" description="Low complexity" evidence="10">
    <location>
        <begin position="343"/>
        <end position="355"/>
    </location>
</feature>
<keyword evidence="5 9" id="KW-0732">Signal</keyword>